<feature type="region of interest" description="Disordered" evidence="1">
    <location>
        <begin position="128"/>
        <end position="173"/>
    </location>
</feature>
<proteinExistence type="predicted"/>
<name>A0ABR4A9J2_9LECA</name>
<feature type="compositionally biased region" description="Low complexity" evidence="1">
    <location>
        <begin position="1"/>
        <end position="20"/>
    </location>
</feature>
<evidence type="ECO:0000256" key="1">
    <source>
        <dbReference type="SAM" id="MobiDB-lite"/>
    </source>
</evidence>
<evidence type="ECO:0000313" key="3">
    <source>
        <dbReference type="Proteomes" id="UP001590950"/>
    </source>
</evidence>
<keyword evidence="3" id="KW-1185">Reference proteome</keyword>
<feature type="compositionally biased region" description="Polar residues" evidence="1">
    <location>
        <begin position="23"/>
        <end position="33"/>
    </location>
</feature>
<evidence type="ECO:0000313" key="2">
    <source>
        <dbReference type="EMBL" id="KAL2042373.1"/>
    </source>
</evidence>
<feature type="compositionally biased region" description="Polar residues" evidence="1">
    <location>
        <begin position="290"/>
        <end position="304"/>
    </location>
</feature>
<protein>
    <submittedName>
        <fullName evidence="2">Uncharacterized protein</fullName>
    </submittedName>
</protein>
<dbReference type="EMBL" id="JBEFKJ010000014">
    <property type="protein sequence ID" value="KAL2042373.1"/>
    <property type="molecule type" value="Genomic_DNA"/>
</dbReference>
<feature type="region of interest" description="Disordered" evidence="1">
    <location>
        <begin position="286"/>
        <end position="313"/>
    </location>
</feature>
<accession>A0ABR4A9J2</accession>
<dbReference type="Proteomes" id="UP001590950">
    <property type="component" value="Unassembled WGS sequence"/>
</dbReference>
<organism evidence="2 3">
    <name type="scientific">Stereocaulon virgatum</name>
    <dbReference type="NCBI Taxonomy" id="373712"/>
    <lineage>
        <taxon>Eukaryota</taxon>
        <taxon>Fungi</taxon>
        <taxon>Dikarya</taxon>
        <taxon>Ascomycota</taxon>
        <taxon>Pezizomycotina</taxon>
        <taxon>Lecanoromycetes</taxon>
        <taxon>OSLEUM clade</taxon>
        <taxon>Lecanoromycetidae</taxon>
        <taxon>Lecanorales</taxon>
        <taxon>Lecanorineae</taxon>
        <taxon>Stereocaulaceae</taxon>
        <taxon>Stereocaulon</taxon>
    </lineage>
</organism>
<reference evidence="2 3" key="1">
    <citation type="submission" date="2024-09" db="EMBL/GenBank/DDBJ databases">
        <title>Rethinking Asexuality: The Enigmatic Case of Functional Sexual Genes in Lepraria (Stereocaulaceae).</title>
        <authorList>
            <person name="Doellman M."/>
            <person name="Sun Y."/>
            <person name="Barcenas-Pena A."/>
            <person name="Lumbsch H.T."/>
            <person name="Grewe F."/>
        </authorList>
    </citation>
    <scope>NUCLEOTIDE SEQUENCE [LARGE SCALE GENOMIC DNA]</scope>
    <source>
        <strain evidence="2 3">Mercado 3170</strain>
    </source>
</reference>
<feature type="region of interest" description="Disordered" evidence="1">
    <location>
        <begin position="1"/>
        <end position="103"/>
    </location>
</feature>
<sequence length="313" mass="33739">MPSRAGSRSSNKSSPESDPSAPTPSTQLSTQAPASPIPMPNAANTSKKRTLDDVEDEDETMDLAESTGRSRVDRGGSTGRSPDPVLGSHIAHDPMTGQRIEAGAHTALSASAFEQSLQRGLGPTVAAQAANEAENGSSVPTTSEEEEDGPPKRKAPRRDAPNDANTLQGDESMIDDFTRQLGVGWRRVGGNDTQQARNRGWARYIENNYDLTNIQFVAQNRSITNTFLVETAQGYYIFNEDLVQGRLVTANTSELHILMIRLQGLQIPGQPLQPQTIQYEGARSIFARGTQGSNPTQSSGGESSIQEDVDMEQ</sequence>
<gene>
    <name evidence="2" type="ORF">N7G274_004863</name>
</gene>
<feature type="compositionally biased region" description="Acidic residues" evidence="1">
    <location>
        <begin position="53"/>
        <end position="62"/>
    </location>
</feature>
<comment type="caution">
    <text evidence="2">The sequence shown here is derived from an EMBL/GenBank/DDBJ whole genome shotgun (WGS) entry which is preliminary data.</text>
</comment>